<dbReference type="PANTHER" id="PTHR30026:SF20">
    <property type="entry name" value="OUTER MEMBRANE PROTEIN TOLC"/>
    <property type="match status" value="1"/>
</dbReference>
<comment type="subcellular location">
    <subcellularLocation>
        <location evidence="1">Cell outer membrane</location>
    </subcellularLocation>
</comment>
<dbReference type="OrthoDB" id="367883at2"/>
<evidence type="ECO:0000256" key="8">
    <source>
        <dbReference type="SAM" id="SignalP"/>
    </source>
</evidence>
<protein>
    <submittedName>
        <fullName evidence="9">Outer membrane protein TolC</fullName>
    </submittedName>
</protein>
<dbReference type="Gene3D" id="1.20.1600.10">
    <property type="entry name" value="Outer membrane efflux proteins (OEP)"/>
    <property type="match status" value="1"/>
</dbReference>
<keyword evidence="10" id="KW-1185">Reference proteome</keyword>
<comment type="similarity">
    <text evidence="2">Belongs to the outer membrane factor (OMF) (TC 1.B.17) family.</text>
</comment>
<sequence>MVKRTLLIFQSLLLVCAYSAFGQADSTPTQLSLKAAMEFAVKNNLTVKNSELDLQIAKKKIWETTAIGLPQVNGTVNYQHTFKVPTANFGGQNVELGTADNTNWDITASQLIFSGEYIVGLRAARVYKEVSERNLRKSENDIRESVAQSYYLALVMDENVKILKETQLVTTNSLADIIALGKEGLVEEINVDQVRILKANIDNTVANLERQASLTKNLLKFQLGYDLASPIVLTDNLNDLMTTSEFTQYLDLSFNVANNTDYRVVETAEKLQKLNVDRYKTKFLPTISGFYRHKEQLKTAAFNFEPKDVAGITLSLPIFTSGSRISQLSQAKKEYEKTRNNKLNAERGLVIEFQKSQNTFNTSYSSYLTQKDNLTLSRKIFDHTMIKYKEGVSSSTDLHQAESQLLDTQSKYFTALSDLLNAKASLDKLTSIQQ</sequence>
<keyword evidence="3" id="KW-0813">Transport</keyword>
<keyword evidence="4" id="KW-1134">Transmembrane beta strand</keyword>
<evidence type="ECO:0000313" key="9">
    <source>
        <dbReference type="EMBL" id="SDB86573.1"/>
    </source>
</evidence>
<feature type="chain" id="PRO_5011763661" evidence="8">
    <location>
        <begin position="23"/>
        <end position="434"/>
    </location>
</feature>
<gene>
    <name evidence="9" type="ORF">SAMN05216323_10052</name>
</gene>
<evidence type="ECO:0000256" key="1">
    <source>
        <dbReference type="ARBA" id="ARBA00004442"/>
    </source>
</evidence>
<dbReference type="SUPFAM" id="SSF56954">
    <property type="entry name" value="Outer membrane efflux proteins (OEP)"/>
    <property type="match status" value="1"/>
</dbReference>
<keyword evidence="6" id="KW-0472">Membrane</keyword>
<dbReference type="InterPro" id="IPR003423">
    <property type="entry name" value="OMP_efflux"/>
</dbReference>
<dbReference type="AlphaFoldDB" id="A0A1G6GXE4"/>
<dbReference type="EMBL" id="FMYP01000005">
    <property type="protein sequence ID" value="SDB86573.1"/>
    <property type="molecule type" value="Genomic_DNA"/>
</dbReference>
<evidence type="ECO:0000256" key="7">
    <source>
        <dbReference type="ARBA" id="ARBA00023237"/>
    </source>
</evidence>
<dbReference type="GO" id="GO:0015562">
    <property type="term" value="F:efflux transmembrane transporter activity"/>
    <property type="evidence" value="ECO:0007669"/>
    <property type="project" value="InterPro"/>
</dbReference>
<evidence type="ECO:0000256" key="2">
    <source>
        <dbReference type="ARBA" id="ARBA00007613"/>
    </source>
</evidence>
<keyword evidence="7" id="KW-0998">Cell outer membrane</keyword>
<organism evidence="9 10">
    <name type="scientific">Williamwhitmania taraxaci</name>
    <dbReference type="NCBI Taxonomy" id="1640674"/>
    <lineage>
        <taxon>Bacteria</taxon>
        <taxon>Pseudomonadati</taxon>
        <taxon>Bacteroidota</taxon>
        <taxon>Bacteroidia</taxon>
        <taxon>Bacteroidales</taxon>
        <taxon>Williamwhitmaniaceae</taxon>
        <taxon>Williamwhitmania</taxon>
    </lineage>
</organism>
<dbReference type="GO" id="GO:0015288">
    <property type="term" value="F:porin activity"/>
    <property type="evidence" value="ECO:0007669"/>
    <property type="project" value="TreeGrafter"/>
</dbReference>
<accession>A0A1G6GXE4</accession>
<keyword evidence="5" id="KW-0812">Transmembrane</keyword>
<evidence type="ECO:0000313" key="10">
    <source>
        <dbReference type="Proteomes" id="UP000199452"/>
    </source>
</evidence>
<reference evidence="9 10" key="1">
    <citation type="submission" date="2016-09" db="EMBL/GenBank/DDBJ databases">
        <authorList>
            <person name="Capua I."/>
            <person name="De Benedictis P."/>
            <person name="Joannis T."/>
            <person name="Lombin L.H."/>
            <person name="Cattoli G."/>
        </authorList>
    </citation>
    <scope>NUCLEOTIDE SEQUENCE [LARGE SCALE GENOMIC DNA]</scope>
    <source>
        <strain evidence="9 10">A7P-90m</strain>
    </source>
</reference>
<feature type="signal peptide" evidence="8">
    <location>
        <begin position="1"/>
        <end position="22"/>
    </location>
</feature>
<dbReference type="Pfam" id="PF02321">
    <property type="entry name" value="OEP"/>
    <property type="match status" value="1"/>
</dbReference>
<evidence type="ECO:0000256" key="6">
    <source>
        <dbReference type="ARBA" id="ARBA00023136"/>
    </source>
</evidence>
<dbReference type="Proteomes" id="UP000199452">
    <property type="component" value="Unassembled WGS sequence"/>
</dbReference>
<evidence type="ECO:0000256" key="5">
    <source>
        <dbReference type="ARBA" id="ARBA00022692"/>
    </source>
</evidence>
<proteinExistence type="inferred from homology"/>
<evidence type="ECO:0000256" key="4">
    <source>
        <dbReference type="ARBA" id="ARBA00022452"/>
    </source>
</evidence>
<evidence type="ECO:0000256" key="3">
    <source>
        <dbReference type="ARBA" id="ARBA00022448"/>
    </source>
</evidence>
<dbReference type="PANTHER" id="PTHR30026">
    <property type="entry name" value="OUTER MEMBRANE PROTEIN TOLC"/>
    <property type="match status" value="1"/>
</dbReference>
<dbReference type="RefSeq" id="WP_092435124.1">
    <property type="nucleotide sequence ID" value="NZ_FMYP01000005.1"/>
</dbReference>
<keyword evidence="8" id="KW-0732">Signal</keyword>
<dbReference type="GO" id="GO:1990281">
    <property type="term" value="C:efflux pump complex"/>
    <property type="evidence" value="ECO:0007669"/>
    <property type="project" value="TreeGrafter"/>
</dbReference>
<dbReference type="InterPro" id="IPR051906">
    <property type="entry name" value="TolC-like"/>
</dbReference>
<dbReference type="GO" id="GO:0009279">
    <property type="term" value="C:cell outer membrane"/>
    <property type="evidence" value="ECO:0007669"/>
    <property type="project" value="UniProtKB-SubCell"/>
</dbReference>
<name>A0A1G6GXE4_9BACT</name>
<dbReference type="STRING" id="1640674.SAMN05216323_10052"/>